<comment type="caution">
    <text evidence="1">The sequence shown here is derived from an EMBL/GenBank/DDBJ whole genome shotgun (WGS) entry which is preliminary data.</text>
</comment>
<dbReference type="EMBL" id="CM042011">
    <property type="protein sequence ID" value="KAI3765708.1"/>
    <property type="molecule type" value="Genomic_DNA"/>
</dbReference>
<organism evidence="1 2">
    <name type="scientific">Cichorium intybus</name>
    <name type="common">Chicory</name>
    <dbReference type="NCBI Taxonomy" id="13427"/>
    <lineage>
        <taxon>Eukaryota</taxon>
        <taxon>Viridiplantae</taxon>
        <taxon>Streptophyta</taxon>
        <taxon>Embryophyta</taxon>
        <taxon>Tracheophyta</taxon>
        <taxon>Spermatophyta</taxon>
        <taxon>Magnoliopsida</taxon>
        <taxon>eudicotyledons</taxon>
        <taxon>Gunneridae</taxon>
        <taxon>Pentapetalae</taxon>
        <taxon>asterids</taxon>
        <taxon>campanulids</taxon>
        <taxon>Asterales</taxon>
        <taxon>Asteraceae</taxon>
        <taxon>Cichorioideae</taxon>
        <taxon>Cichorieae</taxon>
        <taxon>Cichoriinae</taxon>
        <taxon>Cichorium</taxon>
    </lineage>
</organism>
<protein>
    <submittedName>
        <fullName evidence="1">Uncharacterized protein</fullName>
    </submittedName>
</protein>
<accession>A0ACB9F4K7</accession>
<reference evidence="1 2" key="2">
    <citation type="journal article" date="2022" name="Mol. Ecol. Resour.">
        <title>The genomes of chicory, endive, great burdock and yacon provide insights into Asteraceae paleo-polyploidization history and plant inulin production.</title>
        <authorList>
            <person name="Fan W."/>
            <person name="Wang S."/>
            <person name="Wang H."/>
            <person name="Wang A."/>
            <person name="Jiang F."/>
            <person name="Liu H."/>
            <person name="Zhao H."/>
            <person name="Xu D."/>
            <person name="Zhang Y."/>
        </authorList>
    </citation>
    <scope>NUCLEOTIDE SEQUENCE [LARGE SCALE GENOMIC DNA]</scope>
    <source>
        <strain evidence="2">cv. Punajuju</strain>
        <tissue evidence="1">Leaves</tissue>
    </source>
</reference>
<keyword evidence="2" id="KW-1185">Reference proteome</keyword>
<name>A0ACB9F4K7_CICIN</name>
<evidence type="ECO:0000313" key="1">
    <source>
        <dbReference type="EMBL" id="KAI3765708.1"/>
    </source>
</evidence>
<proteinExistence type="predicted"/>
<gene>
    <name evidence="1" type="ORF">L2E82_15750</name>
</gene>
<sequence length="234" mass="26520">MLVEEDGLHRDPEHELHMENDGISMDGRRVIKQSPQVLDTDDPFGLNALILGDKLNPYRLDVEGEEFSHLQGFTHIESFRLNFVGPINDVVDSEKALQVNSDQEVIRNGGVVNAVATVTDGDFHVGSDDIYPLFGNIRLQNTDVDPPMLDLTSMRWPVNTKAKIGTFELNSNFQNTPADRVGVGGFDSFWGNFIKFQLKMELHHKSFIVLDKRFHSIGRLHFFFPLFLVPTLQI</sequence>
<evidence type="ECO:0000313" key="2">
    <source>
        <dbReference type="Proteomes" id="UP001055811"/>
    </source>
</evidence>
<dbReference type="Proteomes" id="UP001055811">
    <property type="component" value="Linkage Group LG03"/>
</dbReference>
<reference evidence="2" key="1">
    <citation type="journal article" date="2022" name="Mol. Ecol. Resour.">
        <title>The genomes of chicory, endive, great burdock and yacon provide insights into Asteraceae palaeo-polyploidization history and plant inulin production.</title>
        <authorList>
            <person name="Fan W."/>
            <person name="Wang S."/>
            <person name="Wang H."/>
            <person name="Wang A."/>
            <person name="Jiang F."/>
            <person name="Liu H."/>
            <person name="Zhao H."/>
            <person name="Xu D."/>
            <person name="Zhang Y."/>
        </authorList>
    </citation>
    <scope>NUCLEOTIDE SEQUENCE [LARGE SCALE GENOMIC DNA]</scope>
    <source>
        <strain evidence="2">cv. Punajuju</strain>
    </source>
</reference>